<feature type="domain" description="N-acetyltransferase" evidence="1">
    <location>
        <begin position="34"/>
        <end position="201"/>
    </location>
</feature>
<dbReference type="PIRSF" id="PIRSF021278">
    <property type="entry name" value="AcuA"/>
    <property type="match status" value="1"/>
</dbReference>
<evidence type="ECO:0000259" key="1">
    <source>
        <dbReference type="PROSITE" id="PS51186"/>
    </source>
</evidence>
<dbReference type="InterPro" id="IPR000182">
    <property type="entry name" value="GNAT_dom"/>
</dbReference>
<evidence type="ECO:0000313" key="3">
    <source>
        <dbReference type="Proteomes" id="UP000812672"/>
    </source>
</evidence>
<evidence type="ECO:0000313" key="2">
    <source>
        <dbReference type="EMBL" id="MBU6080250.1"/>
    </source>
</evidence>
<organism evidence="2 3">
    <name type="scientific">Allobacillus halotolerans</name>
    <dbReference type="NCBI Taxonomy" id="570278"/>
    <lineage>
        <taxon>Bacteria</taxon>
        <taxon>Bacillati</taxon>
        <taxon>Bacillota</taxon>
        <taxon>Bacilli</taxon>
        <taxon>Bacillales</taxon>
        <taxon>Bacillaceae</taxon>
        <taxon>Allobacillus</taxon>
    </lineage>
</organism>
<reference evidence="2 3" key="1">
    <citation type="journal article" date="2011" name="Int. J. Syst. Evol. Microbiol.">
        <title>Allobacillus halotolerans gen. nov., sp. nov. isolated from shrimp paste.</title>
        <authorList>
            <person name="Sheu S.Y."/>
            <person name="Arun A.B."/>
            <person name="Jiang S.R."/>
            <person name="Young C.C."/>
            <person name="Chen W.M."/>
        </authorList>
    </citation>
    <scope>NUCLEOTIDE SEQUENCE [LARGE SCALE GENOMIC DNA]</scope>
    <source>
        <strain evidence="2 3">LMG 24826</strain>
    </source>
</reference>
<dbReference type="Pfam" id="PF00583">
    <property type="entry name" value="Acetyltransf_1"/>
    <property type="match status" value="1"/>
</dbReference>
<dbReference type="Proteomes" id="UP000812672">
    <property type="component" value="Unassembled WGS sequence"/>
</dbReference>
<dbReference type="InterPro" id="IPR024699">
    <property type="entry name" value="AcuA"/>
</dbReference>
<proteinExistence type="predicted"/>
<dbReference type="CDD" id="cd04301">
    <property type="entry name" value="NAT_SF"/>
    <property type="match status" value="1"/>
</dbReference>
<comment type="caution">
    <text evidence="2">The sequence shown here is derived from an EMBL/GenBank/DDBJ whole genome shotgun (WGS) entry which is preliminary data.</text>
</comment>
<keyword evidence="3" id="KW-1185">Reference proteome</keyword>
<accession>A0ABS6GM88</accession>
<protein>
    <submittedName>
        <fullName evidence="2">GNAT family N-acetyltransferase</fullName>
    </submittedName>
</protein>
<dbReference type="EMBL" id="JAHLZF010000004">
    <property type="protein sequence ID" value="MBU6080250.1"/>
    <property type="molecule type" value="Genomic_DNA"/>
</dbReference>
<dbReference type="PROSITE" id="PS51186">
    <property type="entry name" value="GNAT"/>
    <property type="match status" value="1"/>
</dbReference>
<sequence>MKLESLNSLGGVDLEHSKTYYSQTIRKNNKEIIIEGPVDSEKLKNYYFDDGLKAFRPPKKQYEAILSIADFEEGRIIIARDEDKIIGYATFLHPDPMERWATYKMDNLLELGAIEVSHEYRGMKVGSTILEVAMRDDYMENYITITTEYHWHWDMKTTGLSIWQYRNVMEKMMAHGGLKPMSTDDPEIVSHPANCLLVRIGENVDAESIKLFDSMRFMGREDFFF</sequence>
<name>A0ABS6GM88_9BACI</name>
<gene>
    <name evidence="2" type="ORF">KQ486_04410</name>
</gene>